<dbReference type="FunFam" id="1.20.1310.20:FF:000001">
    <property type="entry name" value="Erythrocyte membrane protein 1, PfEMP1"/>
    <property type="match status" value="1"/>
</dbReference>
<evidence type="ECO:0000259" key="4">
    <source>
        <dbReference type="Pfam" id="PF15445"/>
    </source>
</evidence>
<dbReference type="EMBL" id="LT969567">
    <property type="protein sequence ID" value="SOV76370.1"/>
    <property type="molecule type" value="Genomic_DNA"/>
</dbReference>
<feature type="domain" description="Plasmodium falciparum erythrocyte membrane protein-1 N-terminal segment" evidence="5">
    <location>
        <begin position="12"/>
        <end position="48"/>
    </location>
</feature>
<evidence type="ECO:0000256" key="1">
    <source>
        <dbReference type="SAM" id="MobiDB-lite"/>
    </source>
</evidence>
<feature type="domain" description="Duffy-binding-like" evidence="2">
    <location>
        <begin position="1601"/>
        <end position="1744"/>
    </location>
</feature>
<dbReference type="Pfam" id="PF15445">
    <property type="entry name" value="ATS"/>
    <property type="match status" value="1"/>
</dbReference>
<feature type="region of interest" description="Disordered" evidence="1">
    <location>
        <begin position="1737"/>
        <end position="1887"/>
    </location>
</feature>
<feature type="compositionally biased region" description="Polar residues" evidence="1">
    <location>
        <begin position="1313"/>
        <end position="1322"/>
    </location>
</feature>
<evidence type="ECO:0000259" key="6">
    <source>
        <dbReference type="Pfam" id="PF18562"/>
    </source>
</evidence>
<accession>A0A2P9D7L2</accession>
<feature type="compositionally biased region" description="Polar residues" evidence="1">
    <location>
        <begin position="2135"/>
        <end position="2149"/>
    </location>
</feature>
<dbReference type="InterPro" id="IPR029211">
    <property type="entry name" value="PfEMP1_ATS"/>
</dbReference>
<organism evidence="8 9">
    <name type="scientific">Plasmodium reichenowi</name>
    <dbReference type="NCBI Taxonomy" id="5854"/>
    <lineage>
        <taxon>Eukaryota</taxon>
        <taxon>Sar</taxon>
        <taxon>Alveolata</taxon>
        <taxon>Apicomplexa</taxon>
        <taxon>Aconoidasida</taxon>
        <taxon>Haemosporida</taxon>
        <taxon>Plasmodiidae</taxon>
        <taxon>Plasmodium</taxon>
        <taxon>Plasmodium (Laverania)</taxon>
    </lineage>
</organism>
<feature type="region of interest" description="Disordered" evidence="1">
    <location>
        <begin position="1122"/>
        <end position="1154"/>
    </location>
</feature>
<feature type="compositionally biased region" description="Polar residues" evidence="1">
    <location>
        <begin position="904"/>
        <end position="922"/>
    </location>
</feature>
<dbReference type="OrthoDB" id="378902at2759"/>
<feature type="region of interest" description="Disordered" evidence="1">
    <location>
        <begin position="1304"/>
        <end position="1326"/>
    </location>
</feature>
<feature type="region of interest" description="Disordered" evidence="1">
    <location>
        <begin position="778"/>
        <end position="864"/>
    </location>
</feature>
<dbReference type="Pfam" id="PF22672">
    <property type="entry name" value="DBL_C"/>
    <property type="match status" value="2"/>
</dbReference>
<dbReference type="FunFam" id="1.20.58.1930:FF:000001">
    <property type="entry name" value="Erythrocyte membrane protein 1, PfEMP1"/>
    <property type="match status" value="1"/>
</dbReference>
<protein>
    <submittedName>
        <fullName evidence="8">Erythrocyte membrane protein 1, PfEMP1, putative</fullName>
    </submittedName>
</protein>
<feature type="region of interest" description="Disordered" evidence="1">
    <location>
        <begin position="2135"/>
        <end position="2159"/>
    </location>
</feature>
<dbReference type="FunFam" id="1.10.1900.40:FF:000001">
    <property type="entry name" value="Erythrocyte membrane protein 1"/>
    <property type="match status" value="1"/>
</dbReference>
<feature type="compositionally biased region" description="Acidic residues" evidence="1">
    <location>
        <begin position="822"/>
        <end position="849"/>
    </location>
</feature>
<feature type="compositionally biased region" description="Gly residues" evidence="1">
    <location>
        <begin position="410"/>
        <end position="420"/>
    </location>
</feature>
<dbReference type="SUPFAM" id="SSF140924">
    <property type="entry name" value="Duffy binding domain-like"/>
    <property type="match status" value="4"/>
</dbReference>
<dbReference type="Gene3D" id="1.10.1900.40">
    <property type="entry name" value="Acidic terminal segments, variant surface antigen of PfEMP1"/>
    <property type="match status" value="2"/>
</dbReference>
<feature type="domain" description="Duffy-antigen binding" evidence="3">
    <location>
        <begin position="946"/>
        <end position="1268"/>
    </location>
</feature>
<gene>
    <name evidence="8" type="ORF">PRG01_0417600</name>
</gene>
<evidence type="ECO:0000259" key="5">
    <source>
        <dbReference type="Pfam" id="PF15447"/>
    </source>
</evidence>
<feature type="compositionally biased region" description="Polar residues" evidence="1">
    <location>
        <begin position="1836"/>
        <end position="1845"/>
    </location>
</feature>
<dbReference type="VEuPathDB" id="PlasmoDB:PRCDC_0410900"/>
<feature type="region of interest" description="Disordered" evidence="1">
    <location>
        <begin position="1218"/>
        <end position="1243"/>
    </location>
</feature>
<sequence length="2369" mass="268307">MAPGSTGTEDLSAKHLFDRIGKIVHDQVKKGDAKDYIGELKGNLQRASGSEETVSTNKTCDLVKQYYERANGSDPNRYPCKKDTNGKDGEDVNRFSDTLGGQCTDHRIKGNDRNNTGGACAPFRRLNLCNKNLENINNNSSSSAKHDLLAEVCFAAKYEGDSIKSYHDQHHVSNPDSQLCTELARSFADIGDIVRGNDLYLGYDEKEKQRRKQLEQNLQKIFKEIYNNLNGAQDRYKDTENYYDLREDWWTANRTTIWEAITCSADTGNKYFHATCHDNRGESTANKQCRCPNGGRGRKAGEVNIVPTYFDYVPQYLRWFEEWAEDFCRKKKHKLQKLEKECRDKGEDGNQRYCSGNGYDCTKTIYKKGKLVVGSECTNCSIWCRMYETWIDNQKKEFLKQKRKYQTEISGGGSGGGASGAKGSRNRKKRGARFPTASNYDGYERKFYEKLQNDGYKNVNAFLDLLNNEKECKKITDGKEKIHFKTADNSLNRNKNEEGTFYHSQYCEVCPGCGVKRNGDKWEEKKNGNCDGDKHYNIKPGATPTNIDVLSLGDKRKDIETELKRICDKLSTDSENQELFEKWKCYKEEDIIKHADGEDEDEEEDEVSGAGGLCTLENKKKKEQKEKSLNKSEYEPEEFQKTFNDFFYFWIRRFLNDSMYWRGRVHGCIDKSKSEKCRSGCKDNCDCFLKWIGKKKTEWKKIVQHFNTQDGFKDFPHYLVLEQVLKIDDLLTNIKSGYGDAKELKGIREMLEKEKKINEEEAGASDGKDNTTIDKLLQHEGDEANKCKEKQEDCNKRKEEQEARGRGRSETGTPPVIKKEESESESDSEESGDEENENEEAEEEEESITEQDGSATEEETTKKDDNVEKVCQIVGDALQNNDNLTQACKIKYDGKHYGWKCIPTENTSNDATSDGNEATGNPRNRRSLPDGVSASDSNPTSNSGAVCIPPRRRKLYIKKIQEWAENTQLQSQEAGAKVSDSGPNTVTDQKEALRNAFIECAAVETFFLWDRYKKLNTKTPQDGAGPLGLDGPKGAVGGGDDGNSIFNSNSKDMKALSASSLGKDQLQLLQQEQQQQQHGHQQGQLLTRLPVLPPTGPIPPLPGLGENSNLLNNLLGTGSIPGAPGALGTSPVPGLSGEDSSHSGTNDGSPDSDLLRGNIPLPFLRQMFYTLGDYRDILVGNVPDGIDEVITSDKDKEGEGSVKVTMQELQQKIKSVIENSGNKHSPNGKPQSPSGDKPSEWWNEHAPSIWEGMICALTYTDNSETQAKGPDGTNKLTQDKDQYSKLLAKLESGQDYHYSKVVLKDEPSGTEGPKSTTTSQPPTLKEFTSRPTYFRYLEEWGEEFCKKRTEMLEKIKDGCKVEDGRRGNEKVCSGYGEDCKDELPEDATNFPSLECPRCATSCSSYKEWIKKKRTEYDKQKEIYIQQKTGAERNKDDKQFCVTQGTCNDAAAFLNSLKIGACSKNDDDSKKDNKIDFNNQGKTFGHENYCDPCSKFKIDCNNSHCKGDTENECTNNKITAENIKDIIKNTDINMLVSDDSKKQFDSDLSVCQNAGIFKGIRKDVWKCGKVCGYDVCKPKTLNGETVRGKENGENQIIQIRALVTHWVHNFLYDYNKIKHKISHCIRKGEEPKCIKHCDKKCKCVGQWISMKKVEWQQIKERFLNQYKMDSDEYYPVRSILEGFQSQTEFQNAIKSCDSLDNFKKSCGLNSDKPAQNGKEGTPKDIVDCMLNKLQQKVKTCPGKPSGSSEQQCQEPHPEEEEPEQLEEDDDKKVDQPGFCPEQSTKEEEKDEDGCEPAADEKEEEKQKEEPGADSDTAPTESPTEATDDSTSTDLTDQNQAEGNPEQTPVLKPEEEAPAPEVNQPKDANPPDSGEKAKPPKRQQPKRKIVEDPLLIPAMALSTLAWSVGIGFAALTYWLLKKKTKSSVDMLRVLQIPQNDYGMPTTKSSNSYIPYKSAQYRGKRYIYLEGDSSGDEKYEFMSDTTDITSSESEYEEFDINDIYAPGSPKYKTLIEVVLEPSKRNTENDIQSDIQNDDIPSSDTPSNKFTDNEWNQLKKDFISNMLQNEPNDLPNDYTSGNIPLNTQPKILRDNMEEKPFIMSIHDRNLLSGEEYNYDMTTNSGENNLYTDIYTRSGSNDSYSGKNDPTSDNRGPISGTKGPYSGIDLINDTLSGNQPIDIYDEMLKRKENELFGTNHVKQTSIHSVAKNTNSDPIMNQLDLFHKWLDRNRDMCEKWDKNNKVDILNQLKEEWENDNNNNSGNKTLNTDVSIEIDMNNPKTTNEFSNMDTYPNNSSMDNILDDMEKYNEPYYYIYYDVNDDKTSVNHINMDYNKMDNNNSDVPTKVQIEMNIVNNKKEIFEEEYPMSDIWNI</sequence>
<dbReference type="Pfam" id="PF05424">
    <property type="entry name" value="Duffy_binding"/>
    <property type="match status" value="2"/>
</dbReference>
<feature type="domain" description="Duffy-binding-like" evidence="7">
    <location>
        <begin position="322"/>
        <end position="490"/>
    </location>
</feature>
<dbReference type="InterPro" id="IPR041480">
    <property type="entry name" value="CIDR1_gamma"/>
</dbReference>
<dbReference type="InterPro" id="IPR008602">
    <property type="entry name" value="Duffy-antigen-binding"/>
</dbReference>
<proteinExistence type="predicted"/>
<evidence type="ECO:0000259" key="2">
    <source>
        <dbReference type="Pfam" id="PF03011"/>
    </source>
</evidence>
<feature type="domain" description="Cysteine-rich interdomain region 1 gamma" evidence="6">
    <location>
        <begin position="1528"/>
        <end position="1578"/>
    </location>
</feature>
<feature type="domain" description="Plasmodium falciparum erythrocyte membrane protein 1 acidic terminal segment" evidence="4">
    <location>
        <begin position="1901"/>
        <end position="2369"/>
    </location>
</feature>
<dbReference type="Pfam" id="PF15447">
    <property type="entry name" value="NTS"/>
    <property type="match status" value="1"/>
</dbReference>
<feature type="domain" description="Duffy-antigen binding" evidence="3">
    <location>
        <begin position="118"/>
        <end position="318"/>
    </location>
</feature>
<reference evidence="8 9" key="1">
    <citation type="submission" date="2016-09" db="EMBL/GenBank/DDBJ databases">
        <authorList>
            <consortium name="Pathogen Informatics"/>
        </authorList>
    </citation>
    <scope>NUCLEOTIDE SEQUENCE [LARGE SCALE GENOMIC DNA]</scope>
</reference>
<name>A0A2P9D7L2_PLARE</name>
<feature type="region of interest" description="Disordered" evidence="1">
    <location>
        <begin position="2022"/>
        <end position="2047"/>
    </location>
</feature>
<feature type="domain" description="Duffy-binding-like" evidence="2">
    <location>
        <begin position="646"/>
        <end position="793"/>
    </location>
</feature>
<dbReference type="VEuPathDB" id="PlasmoDB:PRG01_0417600"/>
<dbReference type="Gene3D" id="1.20.58.830">
    <property type="match status" value="3"/>
</dbReference>
<dbReference type="InterPro" id="IPR044932">
    <property type="entry name" value="PfEMP1_ATS_sf"/>
</dbReference>
<dbReference type="Gene3D" id="1.20.1310.20">
    <property type="entry name" value="Duffy-antigen binding domain"/>
    <property type="match status" value="2"/>
</dbReference>
<evidence type="ECO:0000313" key="8">
    <source>
        <dbReference type="EMBL" id="SOV76370.1"/>
    </source>
</evidence>
<feature type="region of interest" description="Disordered" evidence="1">
    <location>
        <begin position="408"/>
        <end position="437"/>
    </location>
</feature>
<dbReference type="GO" id="GO:0046789">
    <property type="term" value="F:host cell surface receptor binding"/>
    <property type="evidence" value="ECO:0007669"/>
    <property type="project" value="InterPro"/>
</dbReference>
<feature type="compositionally biased region" description="Polar residues" evidence="1">
    <location>
        <begin position="934"/>
        <end position="944"/>
    </location>
</feature>
<dbReference type="InterPro" id="IPR042202">
    <property type="entry name" value="Duffy-ag-bd_sf"/>
</dbReference>
<evidence type="ECO:0000259" key="3">
    <source>
        <dbReference type="Pfam" id="PF05424"/>
    </source>
</evidence>
<dbReference type="Pfam" id="PF03011">
    <property type="entry name" value="PFEMP"/>
    <property type="match status" value="2"/>
</dbReference>
<evidence type="ECO:0000313" key="9">
    <source>
        <dbReference type="Proteomes" id="UP000240500"/>
    </source>
</evidence>
<evidence type="ECO:0000259" key="7">
    <source>
        <dbReference type="Pfam" id="PF22672"/>
    </source>
</evidence>
<feature type="compositionally biased region" description="Polar residues" evidence="1">
    <location>
        <begin position="1218"/>
        <end position="1234"/>
    </location>
</feature>
<dbReference type="InterPro" id="IPR004258">
    <property type="entry name" value="DBL"/>
</dbReference>
<feature type="compositionally biased region" description="Low complexity" evidence="1">
    <location>
        <begin position="1818"/>
        <end position="1835"/>
    </location>
</feature>
<feature type="compositionally biased region" description="Acidic residues" evidence="1">
    <location>
        <begin position="1756"/>
        <end position="1768"/>
    </location>
</feature>
<dbReference type="InterPro" id="IPR054595">
    <property type="entry name" value="DBL_C"/>
</dbReference>
<dbReference type="Proteomes" id="UP000240500">
    <property type="component" value="Chromosome 4"/>
</dbReference>
<feature type="compositionally biased region" description="Low complexity" evidence="1">
    <location>
        <begin position="2025"/>
        <end position="2040"/>
    </location>
</feature>
<dbReference type="InterPro" id="IPR029210">
    <property type="entry name" value="PfEMP1_NTS"/>
</dbReference>
<feature type="compositionally biased region" description="Basic and acidic residues" evidence="1">
    <location>
        <begin position="778"/>
        <end position="809"/>
    </location>
</feature>
<feature type="domain" description="Duffy-binding-like" evidence="7">
    <location>
        <begin position="1339"/>
        <end position="1486"/>
    </location>
</feature>
<feature type="region of interest" description="Disordered" evidence="1">
    <location>
        <begin position="74"/>
        <end position="93"/>
    </location>
</feature>
<dbReference type="FunFam" id="1.20.58.830:FF:000022">
    <property type="entry name" value="Erythrocyte membrane protein 1, PfEMP1"/>
    <property type="match status" value="1"/>
</dbReference>
<dbReference type="Pfam" id="PF18562">
    <property type="entry name" value="CIDR1_gamma"/>
    <property type="match status" value="1"/>
</dbReference>
<dbReference type="Gene3D" id="1.20.58.1930">
    <property type="match status" value="1"/>
</dbReference>
<dbReference type="GO" id="GO:0016020">
    <property type="term" value="C:membrane"/>
    <property type="evidence" value="ECO:0007669"/>
    <property type="project" value="InterPro"/>
</dbReference>
<feature type="compositionally biased region" description="Basic and acidic residues" evidence="1">
    <location>
        <begin position="80"/>
        <end position="93"/>
    </location>
</feature>
<feature type="region of interest" description="Disordered" evidence="1">
    <location>
        <begin position="904"/>
        <end position="947"/>
    </location>
</feature>
<feature type="region of interest" description="Disordered" evidence="1">
    <location>
        <begin position="1017"/>
        <end position="1050"/>
    </location>
</feature>